<evidence type="ECO:0000313" key="1">
    <source>
        <dbReference type="EMBL" id="RKG99665.1"/>
    </source>
</evidence>
<dbReference type="EMBL" id="RAWE01000109">
    <property type="protein sequence ID" value="RKG99665.1"/>
    <property type="molecule type" value="Genomic_DNA"/>
</dbReference>
<accession>A0A3A8JWQ9</accession>
<sequence length="88" mass="9841">MNWSVYADLSRPLTEAERQSVAEVLNEVVPDGGCVGQQRPGCDEVYFRLDDVSRDEASVMAARFLEVILEKAGVQARYELQLQPVLGR</sequence>
<dbReference type="Proteomes" id="UP000268313">
    <property type="component" value="Unassembled WGS sequence"/>
</dbReference>
<comment type="caution">
    <text evidence="1">The sequence shown here is derived from an EMBL/GenBank/DDBJ whole genome shotgun (WGS) entry which is preliminary data.</text>
</comment>
<protein>
    <submittedName>
        <fullName evidence="1">Uncharacterized protein</fullName>
    </submittedName>
</protein>
<reference evidence="2" key="1">
    <citation type="submission" date="2018-09" db="EMBL/GenBank/DDBJ databases">
        <authorList>
            <person name="Livingstone P.G."/>
            <person name="Whitworth D.E."/>
        </authorList>
    </citation>
    <scope>NUCLEOTIDE SEQUENCE [LARGE SCALE GENOMIC DNA]</scope>
    <source>
        <strain evidence="2">CA043D</strain>
    </source>
</reference>
<evidence type="ECO:0000313" key="2">
    <source>
        <dbReference type="Proteomes" id="UP000268313"/>
    </source>
</evidence>
<keyword evidence="2" id="KW-1185">Reference proteome</keyword>
<gene>
    <name evidence="1" type="ORF">D7X32_25920</name>
</gene>
<organism evidence="1 2">
    <name type="scientific">Corallococcus carmarthensis</name>
    <dbReference type="NCBI Taxonomy" id="2316728"/>
    <lineage>
        <taxon>Bacteria</taxon>
        <taxon>Pseudomonadati</taxon>
        <taxon>Myxococcota</taxon>
        <taxon>Myxococcia</taxon>
        <taxon>Myxococcales</taxon>
        <taxon>Cystobacterineae</taxon>
        <taxon>Myxococcaceae</taxon>
        <taxon>Corallococcus</taxon>
    </lineage>
</organism>
<dbReference type="AlphaFoldDB" id="A0A3A8JWQ9"/>
<proteinExistence type="predicted"/>
<name>A0A3A8JWQ9_9BACT</name>